<proteinExistence type="predicted"/>
<accession>A0A1W1DXU9</accession>
<dbReference type="EMBL" id="FPHY01000085">
    <property type="protein sequence ID" value="SFV86519.1"/>
    <property type="molecule type" value="Genomic_DNA"/>
</dbReference>
<dbReference type="AlphaFoldDB" id="A0A1W1DXU9"/>
<sequence>MNALTAYTESKGKINKSWMKTLTAKWLNVEKQTPDNLWHYLEEFKPTQGWIQTLDEILLIQNNFQPTNDIIQTAELVNENKASLHIRPVNNQATVFIYTETQTQGKEYLSTTYQHNIQHKTIGNNTHKASYQVYWDINTQDDLRQPVKYSRFIGFTTKQSGAN</sequence>
<name>A0A1W1DXU9_9ZZZZ</name>
<evidence type="ECO:0000313" key="1">
    <source>
        <dbReference type="EMBL" id="SFV86519.1"/>
    </source>
</evidence>
<gene>
    <name evidence="1" type="ORF">MNB_SUP05-SYMBIONT-4-432</name>
</gene>
<protein>
    <submittedName>
        <fullName evidence="1">Uncharacterized protein</fullName>
    </submittedName>
</protein>
<organism evidence="1">
    <name type="scientific">hydrothermal vent metagenome</name>
    <dbReference type="NCBI Taxonomy" id="652676"/>
    <lineage>
        <taxon>unclassified sequences</taxon>
        <taxon>metagenomes</taxon>
        <taxon>ecological metagenomes</taxon>
    </lineage>
</organism>
<reference evidence="1" key="1">
    <citation type="submission" date="2016-10" db="EMBL/GenBank/DDBJ databases">
        <authorList>
            <person name="de Groot N.N."/>
        </authorList>
    </citation>
    <scope>NUCLEOTIDE SEQUENCE</scope>
</reference>